<dbReference type="InterPro" id="IPR018762">
    <property type="entry name" value="ChpT_C"/>
</dbReference>
<dbReference type="Proteomes" id="UP000608594">
    <property type="component" value="Unassembled WGS sequence"/>
</dbReference>
<dbReference type="Gene3D" id="1.10.287.130">
    <property type="match status" value="1"/>
</dbReference>
<dbReference type="EMBL" id="JACOQL010000003">
    <property type="protein sequence ID" value="MBC9247208.1"/>
    <property type="molecule type" value="Genomic_DNA"/>
</dbReference>
<dbReference type="RefSeq" id="WP_187793703.1">
    <property type="nucleotide sequence ID" value="NZ_JACOQL010000003.1"/>
</dbReference>
<reference evidence="2" key="1">
    <citation type="submission" date="2020-08" db="EMBL/GenBank/DDBJ databases">
        <title>Paracoccus amoyensis sp. nov., isolated from the surface seawater at coast of Xiamen, Fujian.</title>
        <authorList>
            <person name="Lyu L."/>
        </authorList>
    </citation>
    <scope>NUCLEOTIDE SEQUENCE</scope>
    <source>
        <strain evidence="2">11-3</strain>
    </source>
</reference>
<sequence length="222" mass="24041">MTKDTTQLMPGELAQLLGSRLCHDLVSPLGAIGNGVELLEMSPGFPGIANSPELRLIAESVAAARNRLQAFRIAFGQSQGSQRVSRAELAKLLSGMAAQTRLTVQLDAEGDFSRAEVRMVMLAMMCLETALPWGGSITIVHTTNSWRFVAEASRTKQDRNLWHWLGGGCNKDASTRTIAPSEVQFVLLAEAVEQEQRVILWDVDDSGAELLIKHAGGNETLG</sequence>
<keyword evidence="3" id="KW-1185">Reference proteome</keyword>
<dbReference type="InterPro" id="IPR036890">
    <property type="entry name" value="HATPase_C_sf"/>
</dbReference>
<dbReference type="Pfam" id="PF10090">
    <property type="entry name" value="HPTransfase"/>
    <property type="match status" value="1"/>
</dbReference>
<dbReference type="AlphaFoldDB" id="A0A926JDP2"/>
<evidence type="ECO:0000313" key="3">
    <source>
        <dbReference type="Proteomes" id="UP000608594"/>
    </source>
</evidence>
<gene>
    <name evidence="2" type="ORF">H4P12_10895</name>
</gene>
<organism evidence="2 3">
    <name type="scientific">Paracoccus amoyensis</name>
    <dbReference type="NCBI Taxonomy" id="2760093"/>
    <lineage>
        <taxon>Bacteria</taxon>
        <taxon>Pseudomonadati</taxon>
        <taxon>Pseudomonadota</taxon>
        <taxon>Alphaproteobacteria</taxon>
        <taxon>Rhodobacterales</taxon>
        <taxon>Paracoccaceae</taxon>
        <taxon>Paracoccus</taxon>
    </lineage>
</organism>
<dbReference type="Gene3D" id="3.30.565.10">
    <property type="entry name" value="Histidine kinase-like ATPase, C-terminal domain"/>
    <property type="match status" value="1"/>
</dbReference>
<evidence type="ECO:0000313" key="2">
    <source>
        <dbReference type="EMBL" id="MBC9247208.1"/>
    </source>
</evidence>
<comment type="caution">
    <text evidence="2">The sequence shown here is derived from an EMBL/GenBank/DDBJ whole genome shotgun (WGS) entry which is preliminary data.</text>
</comment>
<proteinExistence type="predicted"/>
<protein>
    <submittedName>
        <fullName evidence="2">Histidine phosphotransferase</fullName>
    </submittedName>
</protein>
<accession>A0A926JDP2</accession>
<feature type="domain" description="Histidine phosphotransferase ChpT C-terminal" evidence="1">
    <location>
        <begin position="87"/>
        <end position="205"/>
    </location>
</feature>
<name>A0A926JDP2_9RHOB</name>
<evidence type="ECO:0000259" key="1">
    <source>
        <dbReference type="Pfam" id="PF10090"/>
    </source>
</evidence>